<evidence type="ECO:0000256" key="1">
    <source>
        <dbReference type="SAM" id="Phobius"/>
    </source>
</evidence>
<reference evidence="2 3" key="1">
    <citation type="journal article" date="2016" name="Sci. Rep.">
        <title>Metabolic traits of an uncultured archaeal lineage -MSBL1- from brine pools of the Red Sea.</title>
        <authorList>
            <person name="Mwirichia R."/>
            <person name="Alam I."/>
            <person name="Rashid M."/>
            <person name="Vinu M."/>
            <person name="Ba-Alawi W."/>
            <person name="Anthony Kamau A."/>
            <person name="Kamanda Ngugi D."/>
            <person name="Goker M."/>
            <person name="Klenk H.P."/>
            <person name="Bajic V."/>
            <person name="Stingl U."/>
        </authorList>
    </citation>
    <scope>NUCLEOTIDE SEQUENCE [LARGE SCALE GENOMIC DNA]</scope>
    <source>
        <strain evidence="2">SCGC-AAA259B11</strain>
    </source>
</reference>
<dbReference type="AlphaFoldDB" id="A0A133U334"/>
<keyword evidence="1" id="KW-1133">Transmembrane helix</keyword>
<dbReference type="Proteomes" id="UP000070184">
    <property type="component" value="Unassembled WGS sequence"/>
</dbReference>
<organism evidence="2 3">
    <name type="scientific">candidate division MSBL1 archaeon SCGC-AAA259B11</name>
    <dbReference type="NCBI Taxonomy" id="1698260"/>
    <lineage>
        <taxon>Archaea</taxon>
        <taxon>Methanobacteriati</taxon>
        <taxon>Methanobacteriota</taxon>
        <taxon>candidate division MSBL1</taxon>
    </lineage>
</organism>
<name>A0A133U334_9EURY</name>
<dbReference type="EMBL" id="LHXK01000101">
    <property type="protein sequence ID" value="KXA88591.1"/>
    <property type="molecule type" value="Genomic_DNA"/>
</dbReference>
<evidence type="ECO:0000313" key="2">
    <source>
        <dbReference type="EMBL" id="KXA88591.1"/>
    </source>
</evidence>
<proteinExistence type="predicted"/>
<keyword evidence="1" id="KW-0812">Transmembrane</keyword>
<gene>
    <name evidence="2" type="ORF">AKJ61_04595</name>
</gene>
<evidence type="ECO:0000313" key="3">
    <source>
        <dbReference type="Proteomes" id="UP000070184"/>
    </source>
</evidence>
<protein>
    <submittedName>
        <fullName evidence="2">Uncharacterized protein</fullName>
    </submittedName>
</protein>
<feature type="transmembrane region" description="Helical" evidence="1">
    <location>
        <begin position="60"/>
        <end position="91"/>
    </location>
</feature>
<keyword evidence="3" id="KW-1185">Reference proteome</keyword>
<keyword evidence="1" id="KW-0472">Membrane</keyword>
<accession>A0A133U334</accession>
<comment type="caution">
    <text evidence="2">The sequence shown here is derived from an EMBL/GenBank/DDBJ whole genome shotgun (WGS) entry which is preliminary data.</text>
</comment>
<sequence length="147" mass="16408">MALEDHLFPGEKVKENYKKFYVTNKRIVKHENGITGESCEGIAHPNIQSISYEKNVRKRLIGIGVFLTLLGLVVGITLIIGLILIALAFIFKSSEFKIQDDQGEEWGSFDGGSKEAENFAKFAGEQILDGEELAESVKERIMGEEDE</sequence>